<keyword evidence="8" id="KW-1208">Phospholipid metabolism</keyword>
<dbReference type="OrthoDB" id="40021at2759"/>
<keyword evidence="4" id="KW-0808">Transferase</keyword>
<dbReference type="GeneID" id="111603909"/>
<dbReference type="Proteomes" id="UP000504633">
    <property type="component" value="Unplaced"/>
</dbReference>
<evidence type="ECO:0000256" key="3">
    <source>
        <dbReference type="ARBA" id="ARBA00022516"/>
    </source>
</evidence>
<gene>
    <name evidence="14" type="primary">LOC111603909</name>
</gene>
<dbReference type="InterPro" id="IPR004821">
    <property type="entry name" value="Cyt_trans-like"/>
</dbReference>
<dbReference type="Pfam" id="PF01467">
    <property type="entry name" value="CTP_transf_like"/>
    <property type="match status" value="2"/>
</dbReference>
<evidence type="ECO:0000256" key="5">
    <source>
        <dbReference type="ARBA" id="ARBA00022695"/>
    </source>
</evidence>
<evidence type="ECO:0000256" key="1">
    <source>
        <dbReference type="ARBA" id="ARBA00005189"/>
    </source>
</evidence>
<evidence type="ECO:0000256" key="6">
    <source>
        <dbReference type="ARBA" id="ARBA00023098"/>
    </source>
</evidence>
<evidence type="ECO:0000256" key="2">
    <source>
        <dbReference type="ARBA" id="ARBA00010101"/>
    </source>
</evidence>
<reference evidence="14" key="1">
    <citation type="submission" date="2025-08" db="UniProtKB">
        <authorList>
            <consortium name="RefSeq"/>
        </authorList>
    </citation>
    <scope>IDENTIFICATION</scope>
    <source>
        <strain evidence="14">15085-1641.00</strain>
        <tissue evidence="14">Whole body</tissue>
    </source>
</reference>
<dbReference type="OMA" id="QCKYINA"/>
<comment type="similarity">
    <text evidence="2">Belongs to the cytidylyltransferase family.</text>
</comment>
<proteinExistence type="inferred from homology"/>
<sequence length="403" mass="45262">MCDKLVNGTYNVNGNDDASDKKCNGTKKEIRVWCDGCYDMVHFGHANSLRQAKALGDKVIVGIHTDEEITKHKGPPVFTEEERVKMVKGIKWVDEVVLGAPYVTTLEVLDQNDCDFCVHGNDITMTAEGVDTYHLVKSANRYREVMRTAGVSTTDLVGRMLLLTRNHFRQGSAEYDIEKEAKLLKIQQLQSRLGSSNMGQDSAAKSPWTGCSQFLPTTQKIIQFSDGKSPNQGDKIVYVAGAFDLFHVGHLDFLEKASKLGDYLIVGLHTDPVVNSYKGSNYPIMNLHERVLSVLACKFVNEVVIGAPYCVTEELLDHFKIDIVCHGRTPIALEDGKLDPYAVPKTRAIFELLDSGNDMTTERIVERIILHRLEYERRNQAKEKKEIEAFEALQRQKQTHKAG</sequence>
<dbReference type="CTD" id="34716"/>
<keyword evidence="13" id="KW-1185">Reference proteome</keyword>
<dbReference type="GO" id="GO:0004306">
    <property type="term" value="F:ethanolamine-phosphate cytidylyltransferase activity"/>
    <property type="evidence" value="ECO:0007669"/>
    <property type="project" value="UniProtKB-EC"/>
</dbReference>
<dbReference type="EC" id="2.7.7.14" evidence="10"/>
<evidence type="ECO:0000313" key="14">
    <source>
        <dbReference type="RefSeq" id="XP_023177497.2"/>
    </source>
</evidence>
<dbReference type="UniPathway" id="UPA00558">
    <property type="reaction ID" value="UER00742"/>
</dbReference>
<dbReference type="InterPro" id="IPR041723">
    <property type="entry name" value="CCT"/>
</dbReference>
<dbReference type="InterPro" id="IPR044608">
    <property type="entry name" value="Ect1/PCYT2"/>
</dbReference>
<evidence type="ECO:0000313" key="13">
    <source>
        <dbReference type="Proteomes" id="UP000504633"/>
    </source>
</evidence>
<comment type="pathway">
    <text evidence="1">Lipid metabolism.</text>
</comment>
<dbReference type="GO" id="GO:0006646">
    <property type="term" value="P:phosphatidylethanolamine biosynthetic process"/>
    <property type="evidence" value="ECO:0007669"/>
    <property type="project" value="UniProtKB-UniPathway"/>
</dbReference>
<comment type="pathway">
    <text evidence="9">Phospholipid metabolism; phosphatidylethanolamine biosynthesis; phosphatidylethanolamine from ethanolamine: step 2/3.</text>
</comment>
<organism evidence="13 14">
    <name type="scientific">Drosophila hydei</name>
    <name type="common">Fruit fly</name>
    <dbReference type="NCBI Taxonomy" id="7224"/>
    <lineage>
        <taxon>Eukaryota</taxon>
        <taxon>Metazoa</taxon>
        <taxon>Ecdysozoa</taxon>
        <taxon>Arthropoda</taxon>
        <taxon>Hexapoda</taxon>
        <taxon>Insecta</taxon>
        <taxon>Pterygota</taxon>
        <taxon>Neoptera</taxon>
        <taxon>Endopterygota</taxon>
        <taxon>Diptera</taxon>
        <taxon>Brachycera</taxon>
        <taxon>Muscomorpha</taxon>
        <taxon>Ephydroidea</taxon>
        <taxon>Drosophilidae</taxon>
        <taxon>Drosophila</taxon>
    </lineage>
</organism>
<evidence type="ECO:0000256" key="8">
    <source>
        <dbReference type="ARBA" id="ARBA00023264"/>
    </source>
</evidence>
<keyword evidence="3" id="KW-0444">Lipid biosynthesis</keyword>
<feature type="domain" description="Cytidyltransferase-like" evidence="12">
    <location>
        <begin position="239"/>
        <end position="330"/>
    </location>
</feature>
<dbReference type="RefSeq" id="XP_023177497.2">
    <property type="nucleotide sequence ID" value="XM_023321729.2"/>
</dbReference>
<keyword evidence="7" id="KW-0594">Phospholipid biosynthesis</keyword>
<keyword evidence="6" id="KW-0443">Lipid metabolism</keyword>
<dbReference type="CDD" id="cd02174">
    <property type="entry name" value="CCT"/>
    <property type="match status" value="1"/>
</dbReference>
<dbReference type="KEGG" id="dhe:111603909"/>
<evidence type="ECO:0000256" key="7">
    <source>
        <dbReference type="ARBA" id="ARBA00023209"/>
    </source>
</evidence>
<keyword evidence="5 14" id="KW-0548">Nucleotidyltransferase</keyword>
<dbReference type="InterPro" id="IPR014729">
    <property type="entry name" value="Rossmann-like_a/b/a_fold"/>
</dbReference>
<evidence type="ECO:0000256" key="10">
    <source>
        <dbReference type="ARBA" id="ARBA00024221"/>
    </source>
</evidence>
<dbReference type="PANTHER" id="PTHR45780:SF2">
    <property type="entry name" value="ETHANOLAMINE-PHOSPHATE CYTIDYLYLTRANSFERASE"/>
    <property type="match status" value="1"/>
</dbReference>
<dbReference type="AlphaFoldDB" id="A0A6J1MAQ0"/>
<protein>
    <recommendedName>
        <fullName evidence="10">ethanolamine-phosphate cytidylyltransferase</fullName>
        <ecNumber evidence="10">2.7.7.14</ecNumber>
    </recommendedName>
    <alternativeName>
        <fullName evidence="11">CTP:phosphoethanolamine cytidylyltransferase</fullName>
    </alternativeName>
</protein>
<name>A0A6J1MAQ0_DROHY</name>
<evidence type="ECO:0000259" key="12">
    <source>
        <dbReference type="Pfam" id="PF01467"/>
    </source>
</evidence>
<evidence type="ECO:0000256" key="4">
    <source>
        <dbReference type="ARBA" id="ARBA00022679"/>
    </source>
</evidence>
<feature type="domain" description="Cytidyltransferase-like" evidence="12">
    <location>
        <begin position="33"/>
        <end position="157"/>
    </location>
</feature>
<dbReference type="SUPFAM" id="SSF52374">
    <property type="entry name" value="Nucleotidylyl transferase"/>
    <property type="match status" value="2"/>
</dbReference>
<evidence type="ECO:0000256" key="9">
    <source>
        <dbReference type="ARBA" id="ARBA00024191"/>
    </source>
</evidence>
<accession>A0A6J1MAQ0</accession>
<dbReference type="NCBIfam" id="TIGR00125">
    <property type="entry name" value="cyt_tran_rel"/>
    <property type="match status" value="2"/>
</dbReference>
<evidence type="ECO:0000256" key="11">
    <source>
        <dbReference type="ARBA" id="ARBA00031473"/>
    </source>
</evidence>
<dbReference type="CDD" id="cd02173">
    <property type="entry name" value="ECT"/>
    <property type="match status" value="1"/>
</dbReference>
<dbReference type="GO" id="GO:0005737">
    <property type="term" value="C:cytoplasm"/>
    <property type="evidence" value="ECO:0007669"/>
    <property type="project" value="TreeGrafter"/>
</dbReference>
<dbReference type="Gene3D" id="3.40.50.620">
    <property type="entry name" value="HUPs"/>
    <property type="match status" value="2"/>
</dbReference>
<dbReference type="PANTHER" id="PTHR45780">
    <property type="entry name" value="ETHANOLAMINE-PHOSPHATE CYTIDYLYLTRANSFERASE"/>
    <property type="match status" value="1"/>
</dbReference>